<dbReference type="RefSeq" id="WP_212692037.1">
    <property type="nucleotide sequence ID" value="NZ_CP058561.1"/>
</dbReference>
<evidence type="ECO:0000256" key="1">
    <source>
        <dbReference type="ARBA" id="ARBA00010641"/>
    </source>
</evidence>
<dbReference type="GO" id="GO:0006352">
    <property type="term" value="P:DNA-templated transcription initiation"/>
    <property type="evidence" value="ECO:0007669"/>
    <property type="project" value="InterPro"/>
</dbReference>
<dbReference type="GO" id="GO:0016987">
    <property type="term" value="F:sigma factor activity"/>
    <property type="evidence" value="ECO:0007669"/>
    <property type="project" value="UniProtKB-KW"/>
</dbReference>
<evidence type="ECO:0000259" key="6">
    <source>
        <dbReference type="Pfam" id="PF08281"/>
    </source>
</evidence>
<proteinExistence type="inferred from homology"/>
<keyword evidence="2" id="KW-0805">Transcription regulation</keyword>
<evidence type="ECO:0000256" key="4">
    <source>
        <dbReference type="ARBA" id="ARBA00023163"/>
    </source>
</evidence>
<dbReference type="PANTHER" id="PTHR43133:SF51">
    <property type="entry name" value="RNA POLYMERASE SIGMA FACTOR"/>
    <property type="match status" value="1"/>
</dbReference>
<gene>
    <name evidence="7" type="ORF">HYG85_01825</name>
</gene>
<keyword evidence="8" id="KW-1185">Reference proteome</keyword>
<dbReference type="PANTHER" id="PTHR43133">
    <property type="entry name" value="RNA POLYMERASE ECF-TYPE SIGMA FACTO"/>
    <property type="match status" value="1"/>
</dbReference>
<evidence type="ECO:0000313" key="7">
    <source>
        <dbReference type="EMBL" id="QUH27720.1"/>
    </source>
</evidence>
<feature type="domain" description="RNA polymerase sigma-70 region 2" evidence="5">
    <location>
        <begin position="21"/>
        <end position="88"/>
    </location>
</feature>
<dbReference type="InterPro" id="IPR007627">
    <property type="entry name" value="RNA_pol_sigma70_r2"/>
</dbReference>
<sequence>MTFGLRKKSYVKEREDKFLSLINENQEKLYKIAYSYVKNKEDALDIVQESVYKAYISYHKIQKAQYEKTWLTRILINTSIDFINKNRKIVSIDMSYIENMSGSSNENLDAKLIVREALDKLTEKQKTIIILRFFEDMKLEEIANILELPVSTVKTTLYRTLKEMKIDLKE</sequence>
<dbReference type="AlphaFoldDB" id="A0A8J8M7U1"/>
<dbReference type="KEGG" id="vgu:HYG85_01825"/>
<evidence type="ECO:0000256" key="2">
    <source>
        <dbReference type="ARBA" id="ARBA00023015"/>
    </source>
</evidence>
<dbReference type="InterPro" id="IPR013325">
    <property type="entry name" value="RNA_pol_sigma_r2"/>
</dbReference>
<reference evidence="7 8" key="1">
    <citation type="submission" date="2020-07" db="EMBL/GenBank/DDBJ databases">
        <title>Vallitalea guaymasensis genome.</title>
        <authorList>
            <person name="Postec A."/>
        </authorList>
    </citation>
    <scope>NUCLEOTIDE SEQUENCE [LARGE SCALE GENOMIC DNA]</scope>
    <source>
        <strain evidence="7 8">Ra1766G1</strain>
    </source>
</reference>
<comment type="similarity">
    <text evidence="1">Belongs to the sigma-70 factor family. ECF subfamily.</text>
</comment>
<dbReference type="InterPro" id="IPR039425">
    <property type="entry name" value="RNA_pol_sigma-70-like"/>
</dbReference>
<evidence type="ECO:0000259" key="5">
    <source>
        <dbReference type="Pfam" id="PF04542"/>
    </source>
</evidence>
<evidence type="ECO:0000313" key="8">
    <source>
        <dbReference type="Proteomes" id="UP000677305"/>
    </source>
</evidence>
<dbReference type="Gene3D" id="1.10.1740.10">
    <property type="match status" value="1"/>
</dbReference>
<dbReference type="Pfam" id="PF04542">
    <property type="entry name" value="Sigma70_r2"/>
    <property type="match status" value="1"/>
</dbReference>
<organism evidence="7 8">
    <name type="scientific">Vallitalea guaymasensis</name>
    <dbReference type="NCBI Taxonomy" id="1185412"/>
    <lineage>
        <taxon>Bacteria</taxon>
        <taxon>Bacillati</taxon>
        <taxon>Bacillota</taxon>
        <taxon>Clostridia</taxon>
        <taxon>Lachnospirales</taxon>
        <taxon>Vallitaleaceae</taxon>
        <taxon>Vallitalea</taxon>
    </lineage>
</organism>
<dbReference type="GO" id="GO:0003677">
    <property type="term" value="F:DNA binding"/>
    <property type="evidence" value="ECO:0007669"/>
    <property type="project" value="InterPro"/>
</dbReference>
<dbReference type="InterPro" id="IPR013249">
    <property type="entry name" value="RNA_pol_sigma70_r4_t2"/>
</dbReference>
<dbReference type="InterPro" id="IPR036388">
    <property type="entry name" value="WH-like_DNA-bd_sf"/>
</dbReference>
<accession>A0A8J8M7U1</accession>
<keyword evidence="3" id="KW-0731">Sigma factor</keyword>
<dbReference type="NCBIfam" id="TIGR02937">
    <property type="entry name" value="sigma70-ECF"/>
    <property type="match status" value="1"/>
</dbReference>
<dbReference type="InterPro" id="IPR014284">
    <property type="entry name" value="RNA_pol_sigma-70_dom"/>
</dbReference>
<dbReference type="CDD" id="cd06171">
    <property type="entry name" value="Sigma70_r4"/>
    <property type="match status" value="1"/>
</dbReference>
<dbReference type="EMBL" id="CP058561">
    <property type="protein sequence ID" value="QUH27720.1"/>
    <property type="molecule type" value="Genomic_DNA"/>
</dbReference>
<evidence type="ECO:0000256" key="3">
    <source>
        <dbReference type="ARBA" id="ARBA00023082"/>
    </source>
</evidence>
<protein>
    <submittedName>
        <fullName evidence="7">Sigma-70 family RNA polymerase sigma factor</fullName>
    </submittedName>
</protein>
<dbReference type="Gene3D" id="1.10.10.10">
    <property type="entry name" value="Winged helix-like DNA-binding domain superfamily/Winged helix DNA-binding domain"/>
    <property type="match status" value="1"/>
</dbReference>
<dbReference type="SUPFAM" id="SSF88946">
    <property type="entry name" value="Sigma2 domain of RNA polymerase sigma factors"/>
    <property type="match status" value="1"/>
</dbReference>
<name>A0A8J8M7U1_9FIRM</name>
<keyword evidence="4" id="KW-0804">Transcription</keyword>
<dbReference type="Proteomes" id="UP000677305">
    <property type="component" value="Chromosome"/>
</dbReference>
<dbReference type="Pfam" id="PF08281">
    <property type="entry name" value="Sigma70_r4_2"/>
    <property type="match status" value="1"/>
</dbReference>
<feature type="domain" description="RNA polymerase sigma factor 70 region 4 type 2" evidence="6">
    <location>
        <begin position="113"/>
        <end position="164"/>
    </location>
</feature>
<dbReference type="SUPFAM" id="SSF88659">
    <property type="entry name" value="Sigma3 and sigma4 domains of RNA polymerase sigma factors"/>
    <property type="match status" value="1"/>
</dbReference>
<dbReference type="InterPro" id="IPR013324">
    <property type="entry name" value="RNA_pol_sigma_r3/r4-like"/>
</dbReference>